<dbReference type="EMBL" id="CM042014">
    <property type="protein sequence ID" value="KAI3721386.1"/>
    <property type="molecule type" value="Genomic_DNA"/>
</dbReference>
<evidence type="ECO:0000313" key="1">
    <source>
        <dbReference type="EMBL" id="KAI3721386.1"/>
    </source>
</evidence>
<accession>A0ACB9BGN9</accession>
<reference evidence="1 2" key="2">
    <citation type="journal article" date="2022" name="Mol. Ecol. Resour.">
        <title>The genomes of chicory, endive, great burdock and yacon provide insights into Asteraceae paleo-polyploidization history and plant inulin production.</title>
        <authorList>
            <person name="Fan W."/>
            <person name="Wang S."/>
            <person name="Wang H."/>
            <person name="Wang A."/>
            <person name="Jiang F."/>
            <person name="Liu H."/>
            <person name="Zhao H."/>
            <person name="Xu D."/>
            <person name="Zhang Y."/>
        </authorList>
    </citation>
    <scope>NUCLEOTIDE SEQUENCE [LARGE SCALE GENOMIC DNA]</scope>
    <source>
        <strain evidence="2">cv. Punajuju</strain>
        <tissue evidence="1">Leaves</tissue>
    </source>
</reference>
<evidence type="ECO:0000313" key="2">
    <source>
        <dbReference type="Proteomes" id="UP001055811"/>
    </source>
</evidence>
<comment type="caution">
    <text evidence="1">The sequence shown here is derived from an EMBL/GenBank/DDBJ whole genome shotgun (WGS) entry which is preliminary data.</text>
</comment>
<gene>
    <name evidence="1" type="ORF">L2E82_32396</name>
</gene>
<sequence length="437" mass="49496">MRHRHFSNSFTRFGIDQQDNNNTPAEHPYFPTGRTVPPENGPFIGQMNHMSRGGVHSGPHHNLEVQVQAFVPTFSHPSITENRCLPPGGHPHYTNYMETGRLNDPTNNRGSLKRKRSGSLNSIYTAGSSSTSSSQIPIEKPTVDSQTVPPYRGSLTIDGQDSSRNVRRRYMEHGITRTHFYQPTPHPPNYSAPLPHYPAPSRHEMNQFHVGGSSSGDSVFSRHPPPSSHGHHASSYGNGWRYSHYAHGATSSTNGMRTPPENFSYRNSRHSSPGGWRGSYRSGRPRLAVERFHSVLDVTESRDGIGHETMMMVDRSSFYGNSRNFSDQYRDLRLDIDNMSYEELLNLEERIGNVNTGLSEGSLSKCLREKIYYSLNQNHEEVSCPICLEEYKDGDNVGRMEKCGHDYHVDCIKKWLLMKKLCPICKTEYSNQEPREG</sequence>
<proteinExistence type="predicted"/>
<keyword evidence="2" id="KW-1185">Reference proteome</keyword>
<dbReference type="Proteomes" id="UP001055811">
    <property type="component" value="Linkage Group LG06"/>
</dbReference>
<name>A0ACB9BGN9_CICIN</name>
<reference evidence="2" key="1">
    <citation type="journal article" date="2022" name="Mol. Ecol. Resour.">
        <title>The genomes of chicory, endive, great burdock and yacon provide insights into Asteraceae palaeo-polyploidization history and plant inulin production.</title>
        <authorList>
            <person name="Fan W."/>
            <person name="Wang S."/>
            <person name="Wang H."/>
            <person name="Wang A."/>
            <person name="Jiang F."/>
            <person name="Liu H."/>
            <person name="Zhao H."/>
            <person name="Xu D."/>
            <person name="Zhang Y."/>
        </authorList>
    </citation>
    <scope>NUCLEOTIDE SEQUENCE [LARGE SCALE GENOMIC DNA]</scope>
    <source>
        <strain evidence="2">cv. Punajuju</strain>
    </source>
</reference>
<organism evidence="1 2">
    <name type="scientific">Cichorium intybus</name>
    <name type="common">Chicory</name>
    <dbReference type="NCBI Taxonomy" id="13427"/>
    <lineage>
        <taxon>Eukaryota</taxon>
        <taxon>Viridiplantae</taxon>
        <taxon>Streptophyta</taxon>
        <taxon>Embryophyta</taxon>
        <taxon>Tracheophyta</taxon>
        <taxon>Spermatophyta</taxon>
        <taxon>Magnoliopsida</taxon>
        <taxon>eudicotyledons</taxon>
        <taxon>Gunneridae</taxon>
        <taxon>Pentapetalae</taxon>
        <taxon>asterids</taxon>
        <taxon>campanulids</taxon>
        <taxon>Asterales</taxon>
        <taxon>Asteraceae</taxon>
        <taxon>Cichorioideae</taxon>
        <taxon>Cichorieae</taxon>
        <taxon>Cichoriinae</taxon>
        <taxon>Cichorium</taxon>
    </lineage>
</organism>
<protein>
    <submittedName>
        <fullName evidence="1">Uncharacterized protein</fullName>
    </submittedName>
</protein>